<organism evidence="4 5">
    <name type="scientific">Abyssibacter profundi</name>
    <dbReference type="NCBI Taxonomy" id="2182787"/>
    <lineage>
        <taxon>Bacteria</taxon>
        <taxon>Pseudomonadati</taxon>
        <taxon>Pseudomonadota</taxon>
        <taxon>Gammaproteobacteria</taxon>
        <taxon>Chromatiales</taxon>
        <taxon>Oceanococcaceae</taxon>
        <taxon>Abyssibacter</taxon>
    </lineage>
</organism>
<reference evidence="4 5" key="1">
    <citation type="submission" date="2018-05" db="EMBL/GenBank/DDBJ databases">
        <title>Abyssibacter profundi OUC007T gen. nov., sp. nov, a marine bacterium isolated from seawater of the Mariana Trench.</title>
        <authorList>
            <person name="Zhou S."/>
        </authorList>
    </citation>
    <scope>NUCLEOTIDE SEQUENCE [LARGE SCALE GENOMIC DNA]</scope>
    <source>
        <strain evidence="4 5">OUC007</strain>
    </source>
</reference>
<dbReference type="Gene3D" id="3.40.50.720">
    <property type="entry name" value="NAD(P)-binding Rossmann-like Domain"/>
    <property type="match status" value="1"/>
</dbReference>
<dbReference type="SUPFAM" id="SSF51735">
    <property type="entry name" value="NAD(P)-binding Rossmann-fold domains"/>
    <property type="match status" value="1"/>
</dbReference>
<evidence type="ECO:0000313" key="5">
    <source>
        <dbReference type="Proteomes" id="UP000251800"/>
    </source>
</evidence>
<dbReference type="EMBL" id="QEQK01000003">
    <property type="protein sequence ID" value="PWN57086.1"/>
    <property type="molecule type" value="Genomic_DNA"/>
</dbReference>
<dbReference type="InterPro" id="IPR002347">
    <property type="entry name" value="SDR_fam"/>
</dbReference>
<dbReference type="PIRSF" id="PIRSF000126">
    <property type="entry name" value="11-beta-HSD1"/>
    <property type="match status" value="1"/>
</dbReference>
<dbReference type="Proteomes" id="UP000251800">
    <property type="component" value="Unassembled WGS sequence"/>
</dbReference>
<gene>
    <name evidence="4" type="ORF">DEH80_03905</name>
</gene>
<evidence type="ECO:0000256" key="1">
    <source>
        <dbReference type="ARBA" id="ARBA00006484"/>
    </source>
</evidence>
<dbReference type="Pfam" id="PF00106">
    <property type="entry name" value="adh_short"/>
    <property type="match status" value="1"/>
</dbReference>
<dbReference type="OrthoDB" id="9810734at2"/>
<name>A0A363UNQ7_9GAMM</name>
<dbReference type="InterPro" id="IPR036291">
    <property type="entry name" value="NAD(P)-bd_dom_sf"/>
</dbReference>
<keyword evidence="2" id="KW-0560">Oxidoreductase</keyword>
<dbReference type="PANTHER" id="PTHR44196">
    <property type="entry name" value="DEHYDROGENASE/REDUCTASE SDR FAMILY MEMBER 7B"/>
    <property type="match status" value="1"/>
</dbReference>
<dbReference type="AlphaFoldDB" id="A0A363UNQ7"/>
<dbReference type="CDD" id="cd05233">
    <property type="entry name" value="SDR_c"/>
    <property type="match status" value="1"/>
</dbReference>
<proteinExistence type="inferred from homology"/>
<protein>
    <submittedName>
        <fullName evidence="4">Oxidoreductase</fullName>
    </submittedName>
</protein>
<keyword evidence="5" id="KW-1185">Reference proteome</keyword>
<dbReference type="RefSeq" id="WP_109719166.1">
    <property type="nucleotide sequence ID" value="NZ_QEQK01000003.1"/>
</dbReference>
<dbReference type="GO" id="GO:0016020">
    <property type="term" value="C:membrane"/>
    <property type="evidence" value="ECO:0007669"/>
    <property type="project" value="TreeGrafter"/>
</dbReference>
<comment type="similarity">
    <text evidence="1 3">Belongs to the short-chain dehydrogenases/reductases (SDR) family.</text>
</comment>
<sequence>MTRFDYREKTALITGASSGIGEAFAHQLAARGMHLILVARSQDKLLSLADALGREHGCRTKVLVADLSDPDQASGLADRVKSAGLQADLIINNAGFGTHGRFTRQSAAQERREVLLNALAPLEIAHAFVPGMVERGGGAIINVASSAGFQATPYMSTYGATKAFLLHLSEGLWAELEPDNIQVMAVCPGPVATNFFEASGSPTLKKALSTTPMISAERCVRESLEAFDKGRPVVVPGLSIKLMTQSGRFMPRALLTKISARMLGPKKRKTG</sequence>
<evidence type="ECO:0000256" key="3">
    <source>
        <dbReference type="RuleBase" id="RU000363"/>
    </source>
</evidence>
<accession>A0A363UNQ7</accession>
<dbReference type="GO" id="GO:0016491">
    <property type="term" value="F:oxidoreductase activity"/>
    <property type="evidence" value="ECO:0007669"/>
    <property type="project" value="UniProtKB-KW"/>
</dbReference>
<dbReference type="PANTHER" id="PTHR44196:SF2">
    <property type="entry name" value="SHORT-CHAIN DEHYDROGENASE-RELATED"/>
    <property type="match status" value="1"/>
</dbReference>
<evidence type="ECO:0000256" key="2">
    <source>
        <dbReference type="ARBA" id="ARBA00023002"/>
    </source>
</evidence>
<evidence type="ECO:0000313" key="4">
    <source>
        <dbReference type="EMBL" id="PWN57086.1"/>
    </source>
</evidence>
<comment type="caution">
    <text evidence="4">The sequence shown here is derived from an EMBL/GenBank/DDBJ whole genome shotgun (WGS) entry which is preliminary data.</text>
</comment>
<dbReference type="PRINTS" id="PR00080">
    <property type="entry name" value="SDRFAMILY"/>
</dbReference>
<dbReference type="PRINTS" id="PR00081">
    <property type="entry name" value="GDHRDH"/>
</dbReference>